<keyword evidence="2" id="KW-1133">Transmembrane helix</keyword>
<keyword evidence="2" id="KW-0472">Membrane</keyword>
<dbReference type="AlphaFoldDB" id="M0M3U5"/>
<dbReference type="Pfam" id="PF24003">
    <property type="entry name" value="DUF7319"/>
    <property type="match status" value="1"/>
</dbReference>
<feature type="transmembrane region" description="Helical" evidence="2">
    <location>
        <begin position="194"/>
        <end position="215"/>
    </location>
</feature>
<feature type="compositionally biased region" description="Basic and acidic residues" evidence="1">
    <location>
        <begin position="240"/>
        <end position="254"/>
    </location>
</feature>
<dbReference type="eggNOG" id="arCOG04597">
    <property type="taxonomic scope" value="Archaea"/>
</dbReference>
<organism evidence="4 5">
    <name type="scientific">Halococcus hamelinensis 100A6</name>
    <dbReference type="NCBI Taxonomy" id="1132509"/>
    <lineage>
        <taxon>Archaea</taxon>
        <taxon>Methanobacteriati</taxon>
        <taxon>Methanobacteriota</taxon>
        <taxon>Stenosarchaea group</taxon>
        <taxon>Halobacteria</taxon>
        <taxon>Halobacteriales</taxon>
        <taxon>Halococcaceae</taxon>
        <taxon>Halococcus</taxon>
    </lineage>
</organism>
<dbReference type="RefSeq" id="WP_007692396.1">
    <property type="nucleotide sequence ID" value="NZ_AJRK01000366.1"/>
</dbReference>
<feature type="domain" description="DUF7319" evidence="3">
    <location>
        <begin position="51"/>
        <end position="247"/>
    </location>
</feature>
<protein>
    <recommendedName>
        <fullName evidence="3">DUF7319 domain-containing protein</fullName>
    </recommendedName>
</protein>
<accession>M0M3U5</accession>
<keyword evidence="2" id="KW-0812">Transmembrane</keyword>
<feature type="region of interest" description="Disordered" evidence="1">
    <location>
        <begin position="1"/>
        <end position="28"/>
    </location>
</feature>
<evidence type="ECO:0000313" key="5">
    <source>
        <dbReference type="Proteomes" id="UP000011566"/>
    </source>
</evidence>
<dbReference type="OrthoDB" id="213250at2157"/>
<proteinExistence type="predicted"/>
<evidence type="ECO:0000259" key="3">
    <source>
        <dbReference type="Pfam" id="PF24003"/>
    </source>
</evidence>
<keyword evidence="5" id="KW-1185">Reference proteome</keyword>
<evidence type="ECO:0000256" key="1">
    <source>
        <dbReference type="SAM" id="MobiDB-lite"/>
    </source>
</evidence>
<evidence type="ECO:0000256" key="2">
    <source>
        <dbReference type="SAM" id="Phobius"/>
    </source>
</evidence>
<dbReference type="InterPro" id="IPR055743">
    <property type="entry name" value="DUF7319"/>
</dbReference>
<dbReference type="Proteomes" id="UP000011566">
    <property type="component" value="Unassembled WGS sequence"/>
</dbReference>
<sequence length="292" mass="31572">MADSRPPSAGGADDPGEADVRAGDDADEELRQQVAERYDFDSFGPNDMARMSQAEWEAAFDAETWITGEGLLRRVEADLRSRIADRDVFARLERVDDGLLAYSDEGYAVVHPDGSVEGRGTVLRDVKPTVALCSMHDYEIPTPPPDGALLPDPEDVSEGTGELGNRMLQVVAAAQFLTGVGLVLAWVIVPVETIFAPVAGIVFVGLSLLLFLQVANARLSDRFRSEEYRNRLRAVGSDERPEFLPARYREPASKDDEDGDGDDGPGRPAGADDPRTDPGNRGEEADDSVPSA</sequence>
<evidence type="ECO:0000313" key="4">
    <source>
        <dbReference type="EMBL" id="EMA39304.1"/>
    </source>
</evidence>
<name>M0M3U5_9EURY</name>
<reference evidence="4 5" key="1">
    <citation type="journal article" date="2014" name="PLoS Genet.">
        <title>Phylogenetically driven sequencing of extremely halophilic archaea reveals strategies for static and dynamic osmo-response.</title>
        <authorList>
            <person name="Becker E.A."/>
            <person name="Seitzer P.M."/>
            <person name="Tritt A."/>
            <person name="Larsen D."/>
            <person name="Krusor M."/>
            <person name="Yao A.I."/>
            <person name="Wu D."/>
            <person name="Madern D."/>
            <person name="Eisen J.A."/>
            <person name="Darling A.E."/>
            <person name="Facciotti M.T."/>
        </authorList>
    </citation>
    <scope>NUCLEOTIDE SEQUENCE [LARGE SCALE GENOMIC DNA]</scope>
    <source>
        <strain evidence="4 5">100A6</strain>
    </source>
</reference>
<feature type="compositionally biased region" description="Basic and acidic residues" evidence="1">
    <location>
        <begin position="270"/>
        <end position="283"/>
    </location>
</feature>
<feature type="region of interest" description="Disordered" evidence="1">
    <location>
        <begin position="240"/>
        <end position="292"/>
    </location>
</feature>
<dbReference type="PATRIC" id="fig|1132509.6.peg.1651"/>
<gene>
    <name evidence="4" type="ORF">C447_07298</name>
</gene>
<comment type="caution">
    <text evidence="4">The sequence shown here is derived from an EMBL/GenBank/DDBJ whole genome shotgun (WGS) entry which is preliminary data.</text>
</comment>
<feature type="transmembrane region" description="Helical" evidence="2">
    <location>
        <begin position="167"/>
        <end position="188"/>
    </location>
</feature>
<dbReference type="EMBL" id="AOMB01000020">
    <property type="protein sequence ID" value="EMA39304.1"/>
    <property type="molecule type" value="Genomic_DNA"/>
</dbReference>
<feature type="compositionally biased region" description="Basic and acidic residues" evidence="1">
    <location>
        <begin position="18"/>
        <end position="28"/>
    </location>
</feature>